<dbReference type="InterPro" id="IPR009097">
    <property type="entry name" value="Cyclic_Pdiesterase"/>
</dbReference>
<gene>
    <name evidence="1" type="ORF">FYJ83_05910</name>
</gene>
<comment type="caution">
    <text evidence="1">The sequence shown here is derived from an EMBL/GenBank/DDBJ whole genome shotgun (WGS) entry which is preliminary data.</text>
</comment>
<dbReference type="RefSeq" id="WP_154439418.1">
    <property type="nucleotide sequence ID" value="NZ_VUNQ01000009.1"/>
</dbReference>
<protein>
    <recommendedName>
        <fullName evidence="3">2'-5' RNA ligase</fullName>
    </recommendedName>
</protein>
<keyword evidence="2" id="KW-1185">Reference proteome</keyword>
<evidence type="ECO:0000313" key="2">
    <source>
        <dbReference type="Proteomes" id="UP000469523"/>
    </source>
</evidence>
<evidence type="ECO:0000313" key="1">
    <source>
        <dbReference type="EMBL" id="MSU00999.1"/>
    </source>
</evidence>
<dbReference type="Gene3D" id="3.90.1140.10">
    <property type="entry name" value="Cyclic phosphodiesterase"/>
    <property type="match status" value="1"/>
</dbReference>
<dbReference type="SUPFAM" id="SSF55144">
    <property type="entry name" value="LigT-like"/>
    <property type="match status" value="1"/>
</dbReference>
<dbReference type="AlphaFoldDB" id="A0A6N7XG63"/>
<dbReference type="Proteomes" id="UP000469523">
    <property type="component" value="Unassembled WGS sequence"/>
</dbReference>
<name>A0A6N7XG63_9FIRM</name>
<sequence>MDNQVYAIWILDETTNQKLDDLRKTLELFNIEYNPIYGHITFASFVNIDINEILEYTKGFVKGKKSFYINCSALGFLTTNCIACIPSTSGKLLQYYEEYHQEYDSYCNVWTSIDSGLWLPHISLYYSDIEDLGGIIGEMSKRFIQFKGKVIRMELSVVNEKGFNIIYSHDLN</sequence>
<accession>A0A6N7XG63</accession>
<dbReference type="EMBL" id="VUNQ01000009">
    <property type="protein sequence ID" value="MSU00999.1"/>
    <property type="molecule type" value="Genomic_DNA"/>
</dbReference>
<reference evidence="1 2" key="1">
    <citation type="submission" date="2019-09" db="EMBL/GenBank/DDBJ databases">
        <title>In-depth cultivation of the pig gut microbiome towards novel bacterial diversity and tailored functional studies.</title>
        <authorList>
            <person name="Wylensek D."/>
            <person name="Hitch T.C.A."/>
            <person name="Clavel T."/>
        </authorList>
    </citation>
    <scope>NUCLEOTIDE SEQUENCE [LARGE SCALE GENOMIC DNA]</scope>
    <source>
        <strain evidence="1 2">WCA3-693-APC-4?</strain>
    </source>
</reference>
<organism evidence="1 2">
    <name type="scientific">Tissierella pigra</name>
    <dbReference type="NCBI Taxonomy" id="2607614"/>
    <lineage>
        <taxon>Bacteria</taxon>
        <taxon>Bacillati</taxon>
        <taxon>Bacillota</taxon>
        <taxon>Tissierellia</taxon>
        <taxon>Tissierellales</taxon>
        <taxon>Tissierellaceae</taxon>
        <taxon>Tissierella</taxon>
    </lineage>
</organism>
<proteinExistence type="predicted"/>
<evidence type="ECO:0008006" key="3">
    <source>
        <dbReference type="Google" id="ProtNLM"/>
    </source>
</evidence>